<reference evidence="1 2" key="1">
    <citation type="submission" date="2019-11" db="EMBL/GenBank/DDBJ databases">
        <title>Escherichia alba sp. nov. isolated from the gut of plastic-eating superworms Zophobas atratus.</title>
        <authorList>
            <person name="Yang Y."/>
        </authorList>
    </citation>
    <scope>NUCLEOTIDE SEQUENCE [LARGE SCALE GENOMIC DNA]</scope>
    <source>
        <strain evidence="2">BIT-B35</strain>
    </source>
</reference>
<dbReference type="EMBL" id="WMJZ01000020">
    <property type="protein sequence ID" value="MTH47480.1"/>
    <property type="molecule type" value="Genomic_DNA"/>
</dbReference>
<dbReference type="Proteomes" id="UP000477739">
    <property type="component" value="Unassembled WGS sequence"/>
</dbReference>
<gene>
    <name evidence="1" type="ORF">GJV78_14685</name>
</gene>
<dbReference type="RefSeq" id="WP_155109051.1">
    <property type="nucleotide sequence ID" value="NZ_WMJZ01000020.1"/>
</dbReference>
<organism evidence="1 2">
    <name type="scientific">Intestinirhabdus alba</name>
    <dbReference type="NCBI Taxonomy" id="2899544"/>
    <lineage>
        <taxon>Bacteria</taxon>
        <taxon>Pseudomonadati</taxon>
        <taxon>Pseudomonadota</taxon>
        <taxon>Gammaproteobacteria</taxon>
        <taxon>Enterobacterales</taxon>
        <taxon>Enterobacteriaceae</taxon>
        <taxon>Intestinirhabdus</taxon>
    </lineage>
</organism>
<dbReference type="AlphaFoldDB" id="A0A6L6IR40"/>
<evidence type="ECO:0000313" key="1">
    <source>
        <dbReference type="EMBL" id="MTH47480.1"/>
    </source>
</evidence>
<name>A0A6L6IR40_9ENTR</name>
<proteinExistence type="predicted"/>
<protein>
    <recommendedName>
        <fullName evidence="3">DUF2190 family protein</fullName>
    </recommendedName>
</protein>
<evidence type="ECO:0008006" key="3">
    <source>
        <dbReference type="Google" id="ProtNLM"/>
    </source>
</evidence>
<comment type="caution">
    <text evidence="1">The sequence shown here is derived from an EMBL/GenBank/DDBJ whole genome shotgun (WGS) entry which is preliminary data.</text>
</comment>
<dbReference type="OrthoDB" id="5465205at2"/>
<accession>A0A6L6IR40</accession>
<evidence type="ECO:0000313" key="2">
    <source>
        <dbReference type="Proteomes" id="UP000477739"/>
    </source>
</evidence>
<keyword evidence="2" id="KW-1185">Reference proteome</keyword>
<sequence>MDRAIWRKDGLLIPLKVAGGVNIYGGNMVAINSDGFAVPADKGTDTDSLAVIGLADECVDNTDGADGDALVLVQRGAGFCLANSSAKPVEQVAVGKRCQVEDSVTVCVDGTVNRTAGTVLEVSPDGVWVFIS</sequence>